<dbReference type="AlphaFoldDB" id="A0AAD3TIY6"/>
<evidence type="ECO:0000256" key="1">
    <source>
        <dbReference type="SAM" id="MobiDB-lite"/>
    </source>
</evidence>
<evidence type="ECO:0000313" key="2">
    <source>
        <dbReference type="EMBL" id="GMH30415.1"/>
    </source>
</evidence>
<dbReference type="Proteomes" id="UP001279734">
    <property type="component" value="Unassembled WGS sequence"/>
</dbReference>
<protein>
    <submittedName>
        <fullName evidence="2">Uncharacterized protein</fullName>
    </submittedName>
</protein>
<reference evidence="2" key="1">
    <citation type="submission" date="2023-05" db="EMBL/GenBank/DDBJ databases">
        <title>Nepenthes gracilis genome sequencing.</title>
        <authorList>
            <person name="Fukushima K."/>
        </authorList>
    </citation>
    <scope>NUCLEOTIDE SEQUENCE</scope>
    <source>
        <strain evidence="2">SING2019-196</strain>
    </source>
</reference>
<organism evidence="2 3">
    <name type="scientific">Nepenthes gracilis</name>
    <name type="common">Slender pitcher plant</name>
    <dbReference type="NCBI Taxonomy" id="150966"/>
    <lineage>
        <taxon>Eukaryota</taxon>
        <taxon>Viridiplantae</taxon>
        <taxon>Streptophyta</taxon>
        <taxon>Embryophyta</taxon>
        <taxon>Tracheophyta</taxon>
        <taxon>Spermatophyta</taxon>
        <taxon>Magnoliopsida</taxon>
        <taxon>eudicotyledons</taxon>
        <taxon>Gunneridae</taxon>
        <taxon>Pentapetalae</taxon>
        <taxon>Caryophyllales</taxon>
        <taxon>Nepenthaceae</taxon>
        <taxon>Nepenthes</taxon>
    </lineage>
</organism>
<feature type="region of interest" description="Disordered" evidence="1">
    <location>
        <begin position="84"/>
        <end position="104"/>
    </location>
</feature>
<comment type="caution">
    <text evidence="2">The sequence shown here is derived from an EMBL/GenBank/DDBJ whole genome shotgun (WGS) entry which is preliminary data.</text>
</comment>
<dbReference type="EMBL" id="BSYO01000038">
    <property type="protein sequence ID" value="GMH30415.1"/>
    <property type="molecule type" value="Genomic_DNA"/>
</dbReference>
<gene>
    <name evidence="2" type="ORF">Nepgr_032258</name>
</gene>
<feature type="compositionally biased region" description="Basic and acidic residues" evidence="1">
    <location>
        <begin position="164"/>
        <end position="179"/>
    </location>
</feature>
<feature type="region of interest" description="Disordered" evidence="1">
    <location>
        <begin position="120"/>
        <end position="196"/>
    </location>
</feature>
<keyword evidence="3" id="KW-1185">Reference proteome</keyword>
<name>A0AAD3TIY6_NEPGR</name>
<proteinExistence type="predicted"/>
<accession>A0AAD3TIY6</accession>
<evidence type="ECO:0000313" key="3">
    <source>
        <dbReference type="Proteomes" id="UP001279734"/>
    </source>
</evidence>
<sequence length="371" mass="39970">MKHASKPSSAYSSHRKSAYHHQQCCNCKQIKSTAPTTAGSIPRPGHQLDSLAAAMSPIQKNSGASQQDQTMLGLQHRISVKHSSSCLNKQEDERNSSSHPSITNCTQRALAIHRCIRSAKNRTSFKDRTNPKTHSPIHPRHVCVQPNSPKSGPPALGSSVQTSPHEHSSAELDSSKVKDPLSPSGPPRIPELPGETCSENNLATPFLKDVNGCLSSVTGLKSPGNPDILYRAMPSETPQLGVECTPDSVDTGLELQLTAGSPMSEPDNSMILVDAALPAVGIPRTASCPAMMQLCSPKSRFPIGPSYAEILCCGISADPTGSLVGGEACWPISEEDRKAAFVWWMPLWILCWNSQVVWFLIPPVPLIQRLI</sequence>